<evidence type="ECO:0000313" key="2">
    <source>
        <dbReference type="EMBL" id="CDW47096.1"/>
    </source>
</evidence>
<reference evidence="2" key="1">
    <citation type="submission" date="2014-05" db="EMBL/GenBank/DDBJ databases">
        <authorList>
            <person name="Chronopoulou M."/>
        </authorList>
    </citation>
    <scope>NUCLEOTIDE SEQUENCE</scope>
    <source>
        <tissue evidence="2">Whole organism</tissue>
    </source>
</reference>
<dbReference type="AlphaFoldDB" id="A0A0K2VAZ2"/>
<keyword evidence="1" id="KW-0812">Transmembrane</keyword>
<feature type="non-terminal residue" evidence="2">
    <location>
        <position position="1"/>
    </location>
</feature>
<name>A0A0K2VAZ2_LEPSM</name>
<keyword evidence="1" id="KW-0472">Membrane</keyword>
<keyword evidence="1" id="KW-1133">Transmembrane helix</keyword>
<dbReference type="EMBL" id="HACA01029735">
    <property type="protein sequence ID" value="CDW47096.1"/>
    <property type="molecule type" value="Transcribed_RNA"/>
</dbReference>
<protein>
    <submittedName>
        <fullName evidence="2">Uncharacterized protein</fullName>
    </submittedName>
</protein>
<sequence>KIKLALTCISDFLMMQLSISIFVLAAETMLDKQTFLKFWATSRNCLRYDED</sequence>
<proteinExistence type="predicted"/>
<organism evidence="2">
    <name type="scientific">Lepeophtheirus salmonis</name>
    <name type="common">Salmon louse</name>
    <name type="synonym">Caligus salmonis</name>
    <dbReference type="NCBI Taxonomy" id="72036"/>
    <lineage>
        <taxon>Eukaryota</taxon>
        <taxon>Metazoa</taxon>
        <taxon>Ecdysozoa</taxon>
        <taxon>Arthropoda</taxon>
        <taxon>Crustacea</taxon>
        <taxon>Multicrustacea</taxon>
        <taxon>Hexanauplia</taxon>
        <taxon>Copepoda</taxon>
        <taxon>Siphonostomatoida</taxon>
        <taxon>Caligidae</taxon>
        <taxon>Lepeophtheirus</taxon>
    </lineage>
</organism>
<accession>A0A0K2VAZ2</accession>
<feature type="transmembrane region" description="Helical" evidence="1">
    <location>
        <begin position="12"/>
        <end position="30"/>
    </location>
</feature>
<evidence type="ECO:0000256" key="1">
    <source>
        <dbReference type="SAM" id="Phobius"/>
    </source>
</evidence>